<sequence>MRIQDLLASGCGAVLGCGCEVLLSLLPTPSTQPVPFVPSTYSTATSSILPSLSLSLLLPHALFNRSSTLTLISSSVSFYTLTSPYPEILFHPRDLLTSTSFSTFTTCFLPLHVRASSTLMPTYALSSPSFVEPAAGGNRFIYEV</sequence>
<comment type="caution">
    <text evidence="1">The sequence shown here is derived from an EMBL/GenBank/DDBJ whole genome shotgun (WGS) entry which is preliminary data.</text>
</comment>
<dbReference type="PROSITE" id="PS51257">
    <property type="entry name" value="PROKAR_LIPOPROTEIN"/>
    <property type="match status" value="1"/>
</dbReference>
<reference evidence="1 2" key="1">
    <citation type="submission" date="2019-05" db="EMBL/GenBank/DDBJ databases">
        <title>Another draft genome of Portunus trituberculatus and its Hox gene families provides insights of decapod evolution.</title>
        <authorList>
            <person name="Jeong J.-H."/>
            <person name="Song I."/>
            <person name="Kim S."/>
            <person name="Choi T."/>
            <person name="Kim D."/>
            <person name="Ryu S."/>
            <person name="Kim W."/>
        </authorList>
    </citation>
    <scope>NUCLEOTIDE SEQUENCE [LARGE SCALE GENOMIC DNA]</scope>
    <source>
        <tissue evidence="1">Muscle</tissue>
    </source>
</reference>
<dbReference type="AlphaFoldDB" id="A0A5B7G1R8"/>
<proteinExistence type="predicted"/>
<evidence type="ECO:0000313" key="1">
    <source>
        <dbReference type="EMBL" id="MPC50414.1"/>
    </source>
</evidence>
<name>A0A5B7G1R8_PORTR</name>
<dbReference type="EMBL" id="VSRR010009486">
    <property type="protein sequence ID" value="MPC50414.1"/>
    <property type="molecule type" value="Genomic_DNA"/>
</dbReference>
<keyword evidence="2" id="KW-1185">Reference proteome</keyword>
<evidence type="ECO:0000313" key="2">
    <source>
        <dbReference type="Proteomes" id="UP000324222"/>
    </source>
</evidence>
<gene>
    <name evidence="1" type="ORF">E2C01_044242</name>
</gene>
<organism evidence="1 2">
    <name type="scientific">Portunus trituberculatus</name>
    <name type="common">Swimming crab</name>
    <name type="synonym">Neptunus trituberculatus</name>
    <dbReference type="NCBI Taxonomy" id="210409"/>
    <lineage>
        <taxon>Eukaryota</taxon>
        <taxon>Metazoa</taxon>
        <taxon>Ecdysozoa</taxon>
        <taxon>Arthropoda</taxon>
        <taxon>Crustacea</taxon>
        <taxon>Multicrustacea</taxon>
        <taxon>Malacostraca</taxon>
        <taxon>Eumalacostraca</taxon>
        <taxon>Eucarida</taxon>
        <taxon>Decapoda</taxon>
        <taxon>Pleocyemata</taxon>
        <taxon>Brachyura</taxon>
        <taxon>Eubrachyura</taxon>
        <taxon>Portunoidea</taxon>
        <taxon>Portunidae</taxon>
        <taxon>Portuninae</taxon>
        <taxon>Portunus</taxon>
    </lineage>
</organism>
<protein>
    <submittedName>
        <fullName evidence="1">Uncharacterized protein</fullName>
    </submittedName>
</protein>
<dbReference type="Proteomes" id="UP000324222">
    <property type="component" value="Unassembled WGS sequence"/>
</dbReference>
<accession>A0A5B7G1R8</accession>